<dbReference type="Proteomes" id="UP001224775">
    <property type="component" value="Unassembled WGS sequence"/>
</dbReference>
<accession>A0AAD8YC32</accession>
<organism evidence="1 2">
    <name type="scientific">Skeletonema marinoi</name>
    <dbReference type="NCBI Taxonomy" id="267567"/>
    <lineage>
        <taxon>Eukaryota</taxon>
        <taxon>Sar</taxon>
        <taxon>Stramenopiles</taxon>
        <taxon>Ochrophyta</taxon>
        <taxon>Bacillariophyta</taxon>
        <taxon>Coscinodiscophyceae</taxon>
        <taxon>Thalassiosirophycidae</taxon>
        <taxon>Thalassiosirales</taxon>
        <taxon>Skeletonemataceae</taxon>
        <taxon>Skeletonema</taxon>
        <taxon>Skeletonema marinoi-dohrnii complex</taxon>
    </lineage>
</organism>
<keyword evidence="2" id="KW-1185">Reference proteome</keyword>
<comment type="caution">
    <text evidence="1">The sequence shown here is derived from an EMBL/GenBank/DDBJ whole genome shotgun (WGS) entry which is preliminary data.</text>
</comment>
<reference evidence="1" key="1">
    <citation type="submission" date="2023-06" db="EMBL/GenBank/DDBJ databases">
        <title>Survivors Of The Sea: Transcriptome response of Skeletonema marinoi to long-term dormancy.</title>
        <authorList>
            <person name="Pinder M.I.M."/>
            <person name="Kourtchenko O."/>
            <person name="Robertson E.K."/>
            <person name="Larsson T."/>
            <person name="Maumus F."/>
            <person name="Osuna-Cruz C.M."/>
            <person name="Vancaester E."/>
            <person name="Stenow R."/>
            <person name="Vandepoele K."/>
            <person name="Ploug H."/>
            <person name="Bruchert V."/>
            <person name="Godhe A."/>
            <person name="Topel M."/>
        </authorList>
    </citation>
    <scope>NUCLEOTIDE SEQUENCE</scope>
    <source>
        <strain evidence="1">R05AC</strain>
    </source>
</reference>
<evidence type="ECO:0000313" key="1">
    <source>
        <dbReference type="EMBL" id="KAK1743706.1"/>
    </source>
</evidence>
<protein>
    <submittedName>
        <fullName evidence="1">Uncharacterized protein</fullName>
    </submittedName>
</protein>
<proteinExistence type="predicted"/>
<dbReference type="AlphaFoldDB" id="A0AAD8YC32"/>
<evidence type="ECO:0000313" key="2">
    <source>
        <dbReference type="Proteomes" id="UP001224775"/>
    </source>
</evidence>
<gene>
    <name evidence="1" type="ORF">QTG54_005303</name>
</gene>
<dbReference type="EMBL" id="JATAAI010000008">
    <property type="protein sequence ID" value="KAK1743706.1"/>
    <property type="molecule type" value="Genomic_DNA"/>
</dbReference>
<name>A0AAD8YC32_9STRA</name>
<sequence length="76" mass="8861">MRYCNFTEFTPMEASHEDPHTAAIKAKLQSKEWQENAVKNNIFSGCEEPTKTRRDVPLPPIRKFTTLNLGKRQRIN</sequence>